<protein>
    <submittedName>
        <fullName evidence="4">AraC family transcriptional regulator with amidase-like domain</fullName>
    </submittedName>
</protein>
<dbReference type="SUPFAM" id="SSF46689">
    <property type="entry name" value="Homeodomain-like"/>
    <property type="match status" value="2"/>
</dbReference>
<dbReference type="CDD" id="cd03137">
    <property type="entry name" value="GATase1_AraC_1"/>
    <property type="match status" value="1"/>
</dbReference>
<dbReference type="Proteomes" id="UP000294911">
    <property type="component" value="Unassembled WGS sequence"/>
</dbReference>
<dbReference type="RefSeq" id="WP_132875045.1">
    <property type="nucleotide sequence ID" value="NZ_SLXQ01000001.1"/>
</dbReference>
<dbReference type="PROSITE" id="PS01124">
    <property type="entry name" value="HTH_ARAC_FAMILY_2"/>
    <property type="match status" value="1"/>
</dbReference>
<keyword evidence="2" id="KW-0804">Transcription</keyword>
<proteinExistence type="predicted"/>
<dbReference type="InterPro" id="IPR018060">
    <property type="entry name" value="HTH_AraC"/>
</dbReference>
<dbReference type="Pfam" id="PF12833">
    <property type="entry name" value="HTH_18"/>
    <property type="match status" value="1"/>
</dbReference>
<dbReference type="SUPFAM" id="SSF52317">
    <property type="entry name" value="Class I glutamine amidotransferase-like"/>
    <property type="match status" value="1"/>
</dbReference>
<dbReference type="OrthoDB" id="3660033at2"/>
<dbReference type="InterPro" id="IPR052158">
    <property type="entry name" value="INH-QAR"/>
</dbReference>
<keyword evidence="5" id="KW-1185">Reference proteome</keyword>
<dbReference type="Gene3D" id="1.10.10.60">
    <property type="entry name" value="Homeodomain-like"/>
    <property type="match status" value="2"/>
</dbReference>
<dbReference type="PANTHER" id="PTHR43130:SF3">
    <property type="entry name" value="HTH-TYPE TRANSCRIPTIONAL REGULATOR RV1931C"/>
    <property type="match status" value="1"/>
</dbReference>
<dbReference type="Gene3D" id="3.40.50.880">
    <property type="match status" value="1"/>
</dbReference>
<name>A0A4R2R3Z3_9PSEU</name>
<dbReference type="GO" id="GO:0003700">
    <property type="term" value="F:DNA-binding transcription factor activity"/>
    <property type="evidence" value="ECO:0007669"/>
    <property type="project" value="InterPro"/>
</dbReference>
<dbReference type="InterPro" id="IPR009057">
    <property type="entry name" value="Homeodomain-like_sf"/>
</dbReference>
<dbReference type="PANTHER" id="PTHR43130">
    <property type="entry name" value="ARAC-FAMILY TRANSCRIPTIONAL REGULATOR"/>
    <property type="match status" value="1"/>
</dbReference>
<dbReference type="Pfam" id="PF01965">
    <property type="entry name" value="DJ-1_PfpI"/>
    <property type="match status" value="1"/>
</dbReference>
<reference evidence="4 5" key="1">
    <citation type="submission" date="2019-03" db="EMBL/GenBank/DDBJ databases">
        <title>Genomic Encyclopedia of Type Strains, Phase IV (KMG-IV): sequencing the most valuable type-strain genomes for metagenomic binning, comparative biology and taxonomic classification.</title>
        <authorList>
            <person name="Goeker M."/>
        </authorList>
    </citation>
    <scope>NUCLEOTIDE SEQUENCE [LARGE SCALE GENOMIC DNA]</scope>
    <source>
        <strain evidence="4 5">DSM 45765</strain>
    </source>
</reference>
<dbReference type="InterPro" id="IPR002818">
    <property type="entry name" value="DJ-1/PfpI"/>
</dbReference>
<dbReference type="GO" id="GO:0043565">
    <property type="term" value="F:sequence-specific DNA binding"/>
    <property type="evidence" value="ECO:0007669"/>
    <property type="project" value="InterPro"/>
</dbReference>
<accession>A0A4R2R3Z3</accession>
<evidence type="ECO:0000313" key="4">
    <source>
        <dbReference type="EMBL" id="TCP56449.1"/>
    </source>
</evidence>
<dbReference type="EMBL" id="SLXQ01000001">
    <property type="protein sequence ID" value="TCP56449.1"/>
    <property type="molecule type" value="Genomic_DNA"/>
</dbReference>
<dbReference type="InterPro" id="IPR029062">
    <property type="entry name" value="Class_I_gatase-like"/>
</dbReference>
<sequence>MTIWRHPGRHRVAVYLRHGVVPLELGIAHQLFGGARDDSGALLYEVVTCAHQAGQQVRTDADFPVTVAHGRQAFDEADTVLIPATHEEGPPELGGTLDRELRMAFDRIRPGTRIASICTGAFVLAAAGLLDGHTATTHWLSAEQFRRLYPNVRLDPDVLYTDGGNVLTSAGEAAGIDLCLHMIRRDFGATVANELAKRVVVPAHRAGGQAQYIAHPVRGIRESSTGRAREWALTQLGRTLSLTELAARESMSVRTFTRRFRDEVGISPIQWLTQQRIERARQLLEQTDLPIDRIAEDVGFGTAVSLRQHLRATLGVSPSAYRSTFRSTTSSGSVR</sequence>
<dbReference type="AlphaFoldDB" id="A0A4R2R3Z3"/>
<gene>
    <name evidence="4" type="ORF">EV191_101392</name>
</gene>
<evidence type="ECO:0000256" key="1">
    <source>
        <dbReference type="ARBA" id="ARBA00023015"/>
    </source>
</evidence>
<organism evidence="4 5">
    <name type="scientific">Tamaricihabitans halophyticus</name>
    <dbReference type="NCBI Taxonomy" id="1262583"/>
    <lineage>
        <taxon>Bacteria</taxon>
        <taxon>Bacillati</taxon>
        <taxon>Actinomycetota</taxon>
        <taxon>Actinomycetes</taxon>
        <taxon>Pseudonocardiales</taxon>
        <taxon>Pseudonocardiaceae</taxon>
        <taxon>Tamaricihabitans</taxon>
    </lineage>
</organism>
<evidence type="ECO:0000313" key="5">
    <source>
        <dbReference type="Proteomes" id="UP000294911"/>
    </source>
</evidence>
<evidence type="ECO:0000259" key="3">
    <source>
        <dbReference type="PROSITE" id="PS01124"/>
    </source>
</evidence>
<feature type="domain" description="HTH araC/xylS-type" evidence="3">
    <location>
        <begin position="226"/>
        <end position="324"/>
    </location>
</feature>
<evidence type="ECO:0000256" key="2">
    <source>
        <dbReference type="ARBA" id="ARBA00023163"/>
    </source>
</evidence>
<dbReference type="SMART" id="SM00342">
    <property type="entry name" value="HTH_ARAC"/>
    <property type="match status" value="1"/>
</dbReference>
<comment type="caution">
    <text evidence="4">The sequence shown here is derived from an EMBL/GenBank/DDBJ whole genome shotgun (WGS) entry which is preliminary data.</text>
</comment>
<keyword evidence="1" id="KW-0805">Transcription regulation</keyword>